<feature type="region of interest" description="Disordered" evidence="1">
    <location>
        <begin position="1"/>
        <end position="23"/>
    </location>
</feature>
<dbReference type="Pfam" id="PF19991">
    <property type="entry name" value="HMA_2"/>
    <property type="match status" value="1"/>
</dbReference>
<evidence type="ECO:0000313" key="3">
    <source>
        <dbReference type="Proteomes" id="UP000010475"/>
    </source>
</evidence>
<evidence type="ECO:0000256" key="1">
    <source>
        <dbReference type="SAM" id="MobiDB-lite"/>
    </source>
</evidence>
<dbReference type="HOGENOM" id="CLU_055406_0_0_3"/>
<dbReference type="KEGG" id="csg:Cylst_6239"/>
<dbReference type="eggNOG" id="COG2217">
    <property type="taxonomic scope" value="Bacteria"/>
</dbReference>
<dbReference type="RefSeq" id="WP_015211429.1">
    <property type="nucleotide sequence ID" value="NC_019757.1"/>
</dbReference>
<dbReference type="EMBL" id="CP003642">
    <property type="protein sequence ID" value="AFZ28198.1"/>
    <property type="molecule type" value="Genomic_DNA"/>
</dbReference>
<dbReference type="Proteomes" id="UP000010475">
    <property type="component" value="Chromosome"/>
</dbReference>
<dbReference type="GO" id="GO:0046872">
    <property type="term" value="F:metal ion binding"/>
    <property type="evidence" value="ECO:0007669"/>
    <property type="project" value="InterPro"/>
</dbReference>
<reference evidence="2 3" key="1">
    <citation type="submission" date="2012-06" db="EMBL/GenBank/DDBJ databases">
        <title>Finished chromosome of genome of Cylindrospermum stagnale PCC 7417.</title>
        <authorList>
            <consortium name="US DOE Joint Genome Institute"/>
            <person name="Gugger M."/>
            <person name="Coursin T."/>
            <person name="Rippka R."/>
            <person name="Tandeau De Marsac N."/>
            <person name="Huntemann M."/>
            <person name="Wei C.-L."/>
            <person name="Han J."/>
            <person name="Detter J.C."/>
            <person name="Han C."/>
            <person name="Tapia R."/>
            <person name="Chen A."/>
            <person name="Kyrpides N."/>
            <person name="Mavromatis K."/>
            <person name="Markowitz V."/>
            <person name="Szeto E."/>
            <person name="Ivanova N."/>
            <person name="Pagani I."/>
            <person name="Pati A."/>
            <person name="Goodwin L."/>
            <person name="Nordberg H.P."/>
            <person name="Cantor M.N."/>
            <person name="Hua S.X."/>
            <person name="Woyke T."/>
            <person name="Kerfeld C.A."/>
        </authorList>
    </citation>
    <scope>NUCLEOTIDE SEQUENCE [LARGE SCALE GENOMIC DNA]</scope>
    <source>
        <strain evidence="2 3">PCC 7417</strain>
    </source>
</reference>
<name>K9X6T4_9NOST</name>
<dbReference type="SUPFAM" id="SSF55008">
    <property type="entry name" value="HMA, heavy metal-associated domain"/>
    <property type="match status" value="1"/>
</dbReference>
<organism evidence="2 3">
    <name type="scientific">Cylindrospermum stagnale PCC 7417</name>
    <dbReference type="NCBI Taxonomy" id="56107"/>
    <lineage>
        <taxon>Bacteria</taxon>
        <taxon>Bacillati</taxon>
        <taxon>Cyanobacteriota</taxon>
        <taxon>Cyanophyceae</taxon>
        <taxon>Nostocales</taxon>
        <taxon>Nostocaceae</taxon>
        <taxon>Cylindrospermum</taxon>
    </lineage>
</organism>
<proteinExistence type="predicted"/>
<dbReference type="STRING" id="56107.Cylst_6239"/>
<evidence type="ECO:0008006" key="4">
    <source>
        <dbReference type="Google" id="ProtNLM"/>
    </source>
</evidence>
<protein>
    <recommendedName>
        <fullName evidence="4">HMA domain-containing protein</fullName>
    </recommendedName>
</protein>
<keyword evidence="3" id="KW-1185">Reference proteome</keyword>
<evidence type="ECO:0000313" key="2">
    <source>
        <dbReference type="EMBL" id="AFZ28198.1"/>
    </source>
</evidence>
<dbReference type="OrthoDB" id="479859at2"/>
<dbReference type="InterPro" id="IPR036163">
    <property type="entry name" value="HMA_dom_sf"/>
</dbReference>
<gene>
    <name evidence="2" type="ORF">Cylst_6239</name>
</gene>
<sequence>MSRIVSSRDGLSPQPKISPDLISTQGESDEVIVNDNNSEAVAQLNGLQIIHAIPGRVRIRAIKDSFNSLETLSQYLRQQDGVRAVAINQQTGSLVVTFDEDQLSLPQVLRLLQQFGIHQRQISPHEDAFAEWKSLEFWKEQSISLIPLMTGLAVTGGLGIKGLVAIPVYIIAADATRWVIDYLEPQVTPSAVAATKFPEEQDSEVAAPPAKIAYSVVHAIAGRIRFHVPLIAEDRAYGQRLEKLLKTDAQVVSVRVNYDAASIAISYAAPDAIAYQPSDISISHWVNLMELALQTHPPTDPVETTELQLPTEAMEVSSLWANMQPTSMSYSLAFLANLPL</sequence>
<dbReference type="AlphaFoldDB" id="K9X6T4"/>
<accession>K9X6T4</accession>